<dbReference type="Pfam" id="PF08799">
    <property type="entry name" value="PRP4"/>
    <property type="match status" value="1"/>
</dbReference>
<dbReference type="GO" id="GO:0005682">
    <property type="term" value="C:U5 snRNP"/>
    <property type="evidence" value="ECO:0007669"/>
    <property type="project" value="TreeGrafter"/>
</dbReference>
<gene>
    <name evidence="11" type="ORF">PDE_00042</name>
</gene>
<evidence type="ECO:0000256" key="5">
    <source>
        <dbReference type="ARBA" id="ARBA00022728"/>
    </source>
</evidence>
<sequence length="372" mass="43477">MDFAALMSKEISKAKAPATNKTSDASKDKTPSVEQPKKYLRRAELEAARIAAYNEEQERLQKEREEKLNNKRKLEEEEAERKLEREEKKRRIAEEHKKKKEEEEEKKERERRRRLGLPELPPKDERGETPASEDAEEENIDEEELTQRLRALNEPARLFGENHRARLRRYRRLTKRAAMLKKLSDGPIPTLLEPVPGGQMIIASKPPKEKEAREFLFRQLASYFNMVLSEWELALAKRDVTVRESFQGKQAHNAMLQSRENLKPLFRRFEKGDLEDGLLEPIVEIVHKAQQRRYVDANDAYLRVSIGKAAWPIGVTMVGIHERSAREKLHQSDQQAHILSDEATRKYLQSIKRCLSFAQTRWPPEDQLQVMG</sequence>
<dbReference type="SUPFAM" id="SSF47938">
    <property type="entry name" value="Functional domain of the splicing factor Prp18"/>
    <property type="match status" value="1"/>
</dbReference>
<evidence type="ECO:0000259" key="10">
    <source>
        <dbReference type="Pfam" id="PF08799"/>
    </source>
</evidence>
<proteinExistence type="inferred from homology"/>
<evidence type="ECO:0000313" key="11">
    <source>
        <dbReference type="EMBL" id="EPS25111.1"/>
    </source>
</evidence>
<reference evidence="11 12" key="1">
    <citation type="journal article" date="2013" name="PLoS ONE">
        <title>Genomic and secretomic analyses reveal unique features of the lignocellulolytic enzyme system of Penicillium decumbens.</title>
        <authorList>
            <person name="Liu G."/>
            <person name="Zhang L."/>
            <person name="Wei X."/>
            <person name="Zou G."/>
            <person name="Qin Y."/>
            <person name="Ma L."/>
            <person name="Li J."/>
            <person name="Zheng H."/>
            <person name="Wang S."/>
            <person name="Wang C."/>
            <person name="Xun L."/>
            <person name="Zhao G.-P."/>
            <person name="Zhou Z."/>
            <person name="Qu Y."/>
        </authorList>
    </citation>
    <scope>NUCLEOTIDE SEQUENCE [LARGE SCALE GENOMIC DNA]</scope>
    <source>
        <strain evidence="12">114-2 / CGMCC 5302</strain>
    </source>
</reference>
<evidence type="ECO:0000256" key="3">
    <source>
        <dbReference type="ARBA" id="ARBA00018242"/>
    </source>
</evidence>
<evidence type="ECO:0000256" key="4">
    <source>
        <dbReference type="ARBA" id="ARBA00022664"/>
    </source>
</evidence>
<accession>S7Z8W2</accession>
<dbReference type="GO" id="GO:0000350">
    <property type="term" value="P:generation of catalytic spliceosome for second transesterification step"/>
    <property type="evidence" value="ECO:0007669"/>
    <property type="project" value="TreeGrafter"/>
</dbReference>
<dbReference type="STRING" id="933388.S7Z8W2"/>
<dbReference type="Gene3D" id="4.10.280.110">
    <property type="entry name" value="Pre-mRNA processing factor 4 domain"/>
    <property type="match status" value="1"/>
</dbReference>
<feature type="compositionally biased region" description="Basic and acidic residues" evidence="8">
    <location>
        <begin position="57"/>
        <end position="96"/>
    </location>
</feature>
<dbReference type="InterPro" id="IPR004098">
    <property type="entry name" value="Prp18"/>
</dbReference>
<feature type="domain" description="Prp18" evidence="9">
    <location>
        <begin position="222"/>
        <end position="363"/>
    </location>
</feature>
<organism evidence="11 12">
    <name type="scientific">Penicillium oxalicum (strain 114-2 / CGMCC 5302)</name>
    <name type="common">Penicillium decumbens</name>
    <dbReference type="NCBI Taxonomy" id="933388"/>
    <lineage>
        <taxon>Eukaryota</taxon>
        <taxon>Fungi</taxon>
        <taxon>Dikarya</taxon>
        <taxon>Ascomycota</taxon>
        <taxon>Pezizomycotina</taxon>
        <taxon>Eurotiomycetes</taxon>
        <taxon>Eurotiomycetidae</taxon>
        <taxon>Eurotiales</taxon>
        <taxon>Aspergillaceae</taxon>
        <taxon>Penicillium</taxon>
    </lineage>
</organism>
<keyword evidence="5" id="KW-0747">Spliceosome</keyword>
<keyword evidence="7" id="KW-0539">Nucleus</keyword>
<keyword evidence="4" id="KW-0507">mRNA processing</keyword>
<keyword evidence="6" id="KW-0508">mRNA splicing</keyword>
<dbReference type="PANTHER" id="PTHR13007">
    <property type="entry name" value="PRE-MRNA SPLICING FACTOR-RELATED"/>
    <property type="match status" value="1"/>
</dbReference>
<dbReference type="OrthoDB" id="10261918at2759"/>
<dbReference type="InterPro" id="IPR036285">
    <property type="entry name" value="PRP4-like_sf"/>
</dbReference>
<dbReference type="PANTHER" id="PTHR13007:SF19">
    <property type="entry name" value="PRE-MRNA-SPLICING FACTOR 18"/>
    <property type="match status" value="1"/>
</dbReference>
<evidence type="ECO:0000256" key="8">
    <source>
        <dbReference type="SAM" id="MobiDB-lite"/>
    </source>
</evidence>
<comment type="subcellular location">
    <subcellularLocation>
        <location evidence="1">Nucleus</location>
    </subcellularLocation>
</comment>
<dbReference type="eggNOG" id="KOG2808">
    <property type="taxonomic scope" value="Eukaryota"/>
</dbReference>
<dbReference type="GO" id="GO:0071021">
    <property type="term" value="C:U2-type post-spliceosomal complex"/>
    <property type="evidence" value="ECO:0007669"/>
    <property type="project" value="TreeGrafter"/>
</dbReference>
<dbReference type="AlphaFoldDB" id="S7Z8W2"/>
<feature type="domain" description="Pre-mRNA processing factor 4 (PRP4)-like" evidence="10">
    <location>
        <begin position="147"/>
        <end position="173"/>
    </location>
</feature>
<dbReference type="GO" id="GO:0046540">
    <property type="term" value="C:U4/U6 x U5 tri-snRNP complex"/>
    <property type="evidence" value="ECO:0007669"/>
    <property type="project" value="TreeGrafter"/>
</dbReference>
<name>S7Z8W2_PENO1</name>
<comment type="similarity">
    <text evidence="2">Belongs to the PRP18 family.</text>
</comment>
<dbReference type="InterPro" id="IPR039979">
    <property type="entry name" value="PRPF18"/>
</dbReference>
<evidence type="ECO:0000256" key="1">
    <source>
        <dbReference type="ARBA" id="ARBA00004123"/>
    </source>
</evidence>
<keyword evidence="12" id="KW-1185">Reference proteome</keyword>
<dbReference type="SUPFAM" id="SSF158230">
    <property type="entry name" value="PRP4-like"/>
    <property type="match status" value="1"/>
</dbReference>
<dbReference type="EMBL" id="KB644408">
    <property type="protein sequence ID" value="EPS25111.1"/>
    <property type="molecule type" value="Genomic_DNA"/>
</dbReference>
<feature type="region of interest" description="Disordered" evidence="8">
    <location>
        <begin position="1"/>
        <end position="40"/>
    </location>
</feature>
<dbReference type="HOGENOM" id="CLU_039675_1_0_1"/>
<evidence type="ECO:0000256" key="6">
    <source>
        <dbReference type="ARBA" id="ARBA00023187"/>
    </source>
</evidence>
<dbReference type="InterPro" id="IPR014906">
    <property type="entry name" value="PRP4-like"/>
</dbReference>
<protein>
    <recommendedName>
        <fullName evidence="3">Pre-mRNA-splicing factor 18</fullName>
    </recommendedName>
</protein>
<evidence type="ECO:0000256" key="7">
    <source>
        <dbReference type="ARBA" id="ARBA00023242"/>
    </source>
</evidence>
<dbReference type="PhylomeDB" id="S7Z8W2"/>
<dbReference type="Proteomes" id="UP000019376">
    <property type="component" value="Unassembled WGS sequence"/>
</dbReference>
<evidence type="ECO:0000259" key="9">
    <source>
        <dbReference type="Pfam" id="PF02840"/>
    </source>
</evidence>
<feature type="compositionally biased region" description="Acidic residues" evidence="8">
    <location>
        <begin position="131"/>
        <end position="143"/>
    </location>
</feature>
<dbReference type="FunFam" id="1.20.940.10:FF:000008">
    <property type="entry name" value="Related to potassium channel regulatory factor"/>
    <property type="match status" value="1"/>
</dbReference>
<feature type="compositionally biased region" description="Basic and acidic residues" evidence="8">
    <location>
        <begin position="24"/>
        <end position="40"/>
    </location>
</feature>
<dbReference type="Pfam" id="PF02840">
    <property type="entry name" value="Prp18"/>
    <property type="match status" value="1"/>
</dbReference>
<evidence type="ECO:0000256" key="2">
    <source>
        <dbReference type="ARBA" id="ARBA00008137"/>
    </source>
</evidence>
<feature type="region of interest" description="Disordered" evidence="8">
    <location>
        <begin position="57"/>
        <end position="143"/>
    </location>
</feature>
<evidence type="ECO:0000313" key="12">
    <source>
        <dbReference type="Proteomes" id="UP000019376"/>
    </source>
</evidence>
<dbReference type="Gene3D" id="1.20.940.10">
    <property type="entry name" value="Functional domain of the splicing factor Prp18"/>
    <property type="match status" value="1"/>
</dbReference>